<dbReference type="GO" id="GO:0004065">
    <property type="term" value="F:arylsulfatase activity"/>
    <property type="evidence" value="ECO:0007669"/>
    <property type="project" value="TreeGrafter"/>
</dbReference>
<comment type="cofactor">
    <cofactor evidence="1">
        <name>Ca(2+)</name>
        <dbReference type="ChEBI" id="CHEBI:29108"/>
    </cofactor>
</comment>
<feature type="domain" description="Sulfatase N-terminal" evidence="7">
    <location>
        <begin position="30"/>
        <end position="349"/>
    </location>
</feature>
<dbReference type="InterPro" id="IPR024607">
    <property type="entry name" value="Sulfatase_CS"/>
</dbReference>
<dbReference type="Gene3D" id="3.40.720.10">
    <property type="entry name" value="Alkaline Phosphatase, subunit A"/>
    <property type="match status" value="1"/>
</dbReference>
<dbReference type="Gene3D" id="3.30.1120.10">
    <property type="match status" value="1"/>
</dbReference>
<reference evidence="8" key="1">
    <citation type="submission" date="2018-05" db="EMBL/GenBank/DDBJ databases">
        <authorList>
            <person name="Lanie J.A."/>
            <person name="Ng W.-L."/>
            <person name="Kazmierczak K.M."/>
            <person name="Andrzejewski T.M."/>
            <person name="Davidsen T.M."/>
            <person name="Wayne K.J."/>
            <person name="Tettelin H."/>
            <person name="Glass J.I."/>
            <person name="Rusch D."/>
            <person name="Podicherti R."/>
            <person name="Tsui H.-C.T."/>
            <person name="Winkler M.E."/>
        </authorList>
    </citation>
    <scope>NUCLEOTIDE SEQUENCE</scope>
</reference>
<dbReference type="PANTHER" id="PTHR42693">
    <property type="entry name" value="ARYLSULFATASE FAMILY MEMBER"/>
    <property type="match status" value="1"/>
</dbReference>
<feature type="non-terminal residue" evidence="8">
    <location>
        <position position="1"/>
    </location>
</feature>
<dbReference type="GO" id="GO:0046872">
    <property type="term" value="F:metal ion binding"/>
    <property type="evidence" value="ECO:0007669"/>
    <property type="project" value="UniProtKB-KW"/>
</dbReference>
<evidence type="ECO:0000256" key="2">
    <source>
        <dbReference type="ARBA" id="ARBA00008779"/>
    </source>
</evidence>
<dbReference type="InterPro" id="IPR050738">
    <property type="entry name" value="Sulfatase"/>
</dbReference>
<dbReference type="EMBL" id="UINC01011066">
    <property type="protein sequence ID" value="SVA48995.1"/>
    <property type="molecule type" value="Genomic_DNA"/>
</dbReference>
<dbReference type="CDD" id="cd16144">
    <property type="entry name" value="ARS_like"/>
    <property type="match status" value="1"/>
</dbReference>
<dbReference type="SUPFAM" id="SSF53649">
    <property type="entry name" value="Alkaline phosphatase-like"/>
    <property type="match status" value="1"/>
</dbReference>
<dbReference type="PROSITE" id="PS00149">
    <property type="entry name" value="SULFATASE_2"/>
    <property type="match status" value="1"/>
</dbReference>
<protein>
    <recommendedName>
        <fullName evidence="7">Sulfatase N-terminal domain-containing protein</fullName>
    </recommendedName>
</protein>
<evidence type="ECO:0000256" key="1">
    <source>
        <dbReference type="ARBA" id="ARBA00001913"/>
    </source>
</evidence>
<keyword evidence="4" id="KW-0732">Signal</keyword>
<dbReference type="Pfam" id="PF00884">
    <property type="entry name" value="Sulfatase"/>
    <property type="match status" value="1"/>
</dbReference>
<accession>A0A381W918</accession>
<evidence type="ECO:0000256" key="4">
    <source>
        <dbReference type="ARBA" id="ARBA00022729"/>
    </source>
</evidence>
<evidence type="ECO:0000256" key="3">
    <source>
        <dbReference type="ARBA" id="ARBA00022723"/>
    </source>
</evidence>
<gene>
    <name evidence="8" type="ORF">METZ01_LOCUS101849</name>
</gene>
<evidence type="ECO:0000256" key="5">
    <source>
        <dbReference type="ARBA" id="ARBA00022801"/>
    </source>
</evidence>
<evidence type="ECO:0000313" key="8">
    <source>
        <dbReference type="EMBL" id="SVA48995.1"/>
    </source>
</evidence>
<keyword evidence="5" id="KW-0378">Hydrolase</keyword>
<comment type="similarity">
    <text evidence="2">Belongs to the sulfatase family.</text>
</comment>
<keyword evidence="6" id="KW-0106">Calcium</keyword>
<organism evidence="8">
    <name type="scientific">marine metagenome</name>
    <dbReference type="NCBI Taxonomy" id="408172"/>
    <lineage>
        <taxon>unclassified sequences</taxon>
        <taxon>metagenomes</taxon>
        <taxon>ecological metagenomes</taxon>
    </lineage>
</organism>
<dbReference type="PANTHER" id="PTHR42693:SF42">
    <property type="entry name" value="ARYLSULFATASE G"/>
    <property type="match status" value="1"/>
</dbReference>
<proteinExistence type="inferred from homology"/>
<dbReference type="AlphaFoldDB" id="A0A381W918"/>
<keyword evidence="3" id="KW-0479">Metal-binding</keyword>
<dbReference type="InterPro" id="IPR000917">
    <property type="entry name" value="Sulfatase_N"/>
</dbReference>
<evidence type="ECO:0000259" key="7">
    <source>
        <dbReference type="Pfam" id="PF00884"/>
    </source>
</evidence>
<name>A0A381W918_9ZZZZ</name>
<evidence type="ECO:0000256" key="6">
    <source>
        <dbReference type="ARBA" id="ARBA00022837"/>
    </source>
</evidence>
<dbReference type="InterPro" id="IPR017850">
    <property type="entry name" value="Alkaline_phosphatase_core_sf"/>
</dbReference>
<sequence length="481" mass="52911">VKYLATVSLSTVMFMVAACGDGGRGVTEPPNVVLIYVDDLGWRDLGVMGSQYYETPHIDALAGAGIRFTNAYSNAPNCAPARASLLSGQYQPRHGIYTVGTAERGDAKRRQLVPVDNRTELALEITTIPEALAASGYVSAHVGKWHLGGSEFLPDKQGFDWTVAGDQFGNPPSYFYPYIRDGRTLPDLTDGQVGEYLTDRLTDEAIDFINVHRQEPFFLYLSHYGVHTPIQGESKLVQYYTEKAGTGGHSNPTYAAMIHSVDNSVGRILAVLDNLELADRTIVIFFSDNGGFGPVTSMAPLRGSKGMLYEGGIRVPLVVRWPTVVPANTVSDEPVIGLDMFPTILDLTGTPSPEGQVLDGVSLLPLLSRRETLAQRDLFWHFPAYLQADDSVAGPWRTTPASAVRRGNYKLITFFEDGRNELYNLADDLNEAHDLSAHMPAQTTELRTVLEQWWRDTGAWLPTEANVLYDPQVREASSRVP</sequence>